<keyword evidence="7" id="KW-1185">Reference proteome</keyword>
<dbReference type="GO" id="GO:0004672">
    <property type="term" value="F:protein kinase activity"/>
    <property type="evidence" value="ECO:0007669"/>
    <property type="project" value="InterPro"/>
</dbReference>
<dbReference type="InterPro" id="IPR011009">
    <property type="entry name" value="Kinase-like_dom_sf"/>
</dbReference>
<reference evidence="6" key="1">
    <citation type="submission" date="2020-01" db="EMBL/GenBank/DDBJ databases">
        <title>Genome Sequencing of Three Apophysomyces-Like Fungal Strains Confirms a Novel Fungal Genus in the Mucoromycota with divergent Burkholderia-like Endosymbiotic Bacteria.</title>
        <authorList>
            <person name="Stajich J.E."/>
            <person name="Macias A.M."/>
            <person name="Carter-House D."/>
            <person name="Lovett B."/>
            <person name="Kasson L.R."/>
            <person name="Berry K."/>
            <person name="Grigoriev I."/>
            <person name="Chang Y."/>
            <person name="Spatafora J."/>
            <person name="Kasson M.T."/>
        </authorList>
    </citation>
    <scope>NUCLEOTIDE SEQUENCE</scope>
    <source>
        <strain evidence="6">NRRL A-21654</strain>
    </source>
</reference>
<sequence>MDPSVPLYSHSPVYASGHVSVTRQKSLNDVLLSVARRKRASSASNPSSSFQTSLARKRSLSGLLGRWTTPFSSSAPKPIQFSSKKKDYDIIRKIGSGATASVYSALHRPTDTKVAIKAVDLELLDVKQDSQLEALHKEIQIMSLCNHPHLLPVYQSFVSATHLHIVMPIMSAGSCHYLLRKHFKHGLEEQWVACILKQVSLGLEYLHQSGLVHRDIKAANILLDYDTGYIKLADFGVSNYLHPMGTEFSYDSVPSLSEFSPMQEADIMSSSTLSSLSPRCPNPGTRLRCADIHSRKAACRSFVGTPCWMAPEILHQREYDTKVDIWSLGITALELACGMPPFAEYDPFTFVQESYTLMLRKIFQRIMHHPPPTLEAALFSPAFHDFVDNCLRKDPQERLSVTELLAHGFLRNAKSPQHLARFFLRHPEIDIRSVAMTRLEERCQRDSMEQDKDHPIRWSFSPCNSWACSSKPARLDTSPICSTQPMSMSPITPEDEIGDIVSKSETCQELRRNFYYDTLSPGVHLL</sequence>
<dbReference type="InterPro" id="IPR000719">
    <property type="entry name" value="Prot_kinase_dom"/>
</dbReference>
<dbReference type="AlphaFoldDB" id="A0A8H7BPW1"/>
<evidence type="ECO:0000256" key="3">
    <source>
        <dbReference type="ARBA" id="ARBA00022840"/>
    </source>
</evidence>
<evidence type="ECO:0000259" key="5">
    <source>
        <dbReference type="PROSITE" id="PS50011"/>
    </source>
</evidence>
<dbReference type="PROSITE" id="PS50011">
    <property type="entry name" value="PROTEIN_KINASE_DOM"/>
    <property type="match status" value="1"/>
</dbReference>
<dbReference type="Pfam" id="PF00069">
    <property type="entry name" value="Pkinase"/>
    <property type="match status" value="2"/>
</dbReference>
<dbReference type="SMART" id="SM00220">
    <property type="entry name" value="S_TKc"/>
    <property type="match status" value="1"/>
</dbReference>
<keyword evidence="2 4" id="KW-0547">Nucleotide-binding</keyword>
<dbReference type="PROSITE" id="PS00108">
    <property type="entry name" value="PROTEIN_KINASE_ST"/>
    <property type="match status" value="1"/>
</dbReference>
<dbReference type="OrthoDB" id="248923at2759"/>
<organism evidence="6 7">
    <name type="scientific">Apophysomyces ossiformis</name>
    <dbReference type="NCBI Taxonomy" id="679940"/>
    <lineage>
        <taxon>Eukaryota</taxon>
        <taxon>Fungi</taxon>
        <taxon>Fungi incertae sedis</taxon>
        <taxon>Mucoromycota</taxon>
        <taxon>Mucoromycotina</taxon>
        <taxon>Mucoromycetes</taxon>
        <taxon>Mucorales</taxon>
        <taxon>Mucorineae</taxon>
        <taxon>Mucoraceae</taxon>
        <taxon>Apophysomyces</taxon>
    </lineage>
</organism>
<dbReference type="PROSITE" id="PS00107">
    <property type="entry name" value="PROTEIN_KINASE_ATP"/>
    <property type="match status" value="1"/>
</dbReference>
<dbReference type="InterPro" id="IPR047173">
    <property type="entry name" value="STRAD_A/B-like"/>
</dbReference>
<dbReference type="InterPro" id="IPR008271">
    <property type="entry name" value="Ser/Thr_kinase_AS"/>
</dbReference>
<evidence type="ECO:0000313" key="6">
    <source>
        <dbReference type="EMBL" id="KAF7729307.1"/>
    </source>
</evidence>
<feature type="domain" description="Protein kinase" evidence="5">
    <location>
        <begin position="88"/>
        <end position="410"/>
    </location>
</feature>
<keyword evidence="3 4" id="KW-0067">ATP-binding</keyword>
<evidence type="ECO:0000256" key="2">
    <source>
        <dbReference type="ARBA" id="ARBA00022741"/>
    </source>
</evidence>
<dbReference type="Gene3D" id="3.30.200.20">
    <property type="entry name" value="Phosphorylase Kinase, domain 1"/>
    <property type="match status" value="1"/>
</dbReference>
<proteinExistence type="inferred from homology"/>
<dbReference type="GO" id="GO:0006611">
    <property type="term" value="P:protein export from nucleus"/>
    <property type="evidence" value="ECO:0007669"/>
    <property type="project" value="TreeGrafter"/>
</dbReference>
<protein>
    <recommendedName>
        <fullName evidence="5">Protein kinase domain-containing protein</fullName>
    </recommendedName>
</protein>
<evidence type="ECO:0000256" key="4">
    <source>
        <dbReference type="PROSITE-ProRule" id="PRU10141"/>
    </source>
</evidence>
<dbReference type="InterPro" id="IPR017441">
    <property type="entry name" value="Protein_kinase_ATP_BS"/>
</dbReference>
<feature type="binding site" evidence="4">
    <location>
        <position position="117"/>
    </location>
    <ligand>
        <name>ATP</name>
        <dbReference type="ChEBI" id="CHEBI:30616"/>
    </ligand>
</feature>
<dbReference type="PANTHER" id="PTHR48014:SF21">
    <property type="entry name" value="SERINE_THREONINE-PROTEIN KINASE FRAY2"/>
    <property type="match status" value="1"/>
</dbReference>
<dbReference type="GO" id="GO:1902554">
    <property type="term" value="C:serine/threonine protein kinase complex"/>
    <property type="evidence" value="ECO:0007669"/>
    <property type="project" value="TreeGrafter"/>
</dbReference>
<gene>
    <name evidence="6" type="ORF">EC973_004563</name>
</gene>
<dbReference type="Proteomes" id="UP000605846">
    <property type="component" value="Unassembled WGS sequence"/>
</dbReference>
<comment type="caution">
    <text evidence="6">The sequence shown here is derived from an EMBL/GenBank/DDBJ whole genome shotgun (WGS) entry which is preliminary data.</text>
</comment>
<dbReference type="PANTHER" id="PTHR48014">
    <property type="entry name" value="SERINE/THREONINE-PROTEIN KINASE FRAY2"/>
    <property type="match status" value="1"/>
</dbReference>
<dbReference type="SUPFAM" id="SSF56112">
    <property type="entry name" value="Protein kinase-like (PK-like)"/>
    <property type="match status" value="1"/>
</dbReference>
<evidence type="ECO:0000313" key="7">
    <source>
        <dbReference type="Proteomes" id="UP000605846"/>
    </source>
</evidence>
<evidence type="ECO:0000256" key="1">
    <source>
        <dbReference type="ARBA" id="ARBA00008874"/>
    </source>
</evidence>
<comment type="similarity">
    <text evidence="1">Belongs to the protein kinase superfamily. STE Ser/Thr protein kinase family. STE20 subfamily.</text>
</comment>
<dbReference type="Gene3D" id="1.10.510.10">
    <property type="entry name" value="Transferase(Phosphotransferase) domain 1"/>
    <property type="match status" value="1"/>
</dbReference>
<dbReference type="GO" id="GO:0005524">
    <property type="term" value="F:ATP binding"/>
    <property type="evidence" value="ECO:0007669"/>
    <property type="project" value="UniProtKB-UniRule"/>
</dbReference>
<accession>A0A8H7BPW1</accession>
<dbReference type="EMBL" id="JABAYA010000026">
    <property type="protein sequence ID" value="KAF7729307.1"/>
    <property type="molecule type" value="Genomic_DNA"/>
</dbReference>
<dbReference type="GO" id="GO:0043539">
    <property type="term" value="F:protein serine/threonine kinase activator activity"/>
    <property type="evidence" value="ECO:0007669"/>
    <property type="project" value="InterPro"/>
</dbReference>
<name>A0A8H7BPW1_9FUNG</name>